<dbReference type="Proteomes" id="UP001152888">
    <property type="component" value="Unassembled WGS sequence"/>
</dbReference>
<dbReference type="AlphaFoldDB" id="A0A9P0QDZ9"/>
<protein>
    <submittedName>
        <fullName evidence="2">Uncharacterized protein</fullName>
    </submittedName>
</protein>
<keyword evidence="3" id="KW-1185">Reference proteome</keyword>
<evidence type="ECO:0000313" key="3">
    <source>
        <dbReference type="Proteomes" id="UP001152888"/>
    </source>
</evidence>
<evidence type="ECO:0000313" key="2">
    <source>
        <dbReference type="EMBL" id="CAH2018067.1"/>
    </source>
</evidence>
<name>A0A9P0QDZ9_ACAOB</name>
<gene>
    <name evidence="2" type="ORF">ACAOBT_LOCUS36406</name>
</gene>
<keyword evidence="1" id="KW-0812">Transmembrane</keyword>
<reference evidence="2" key="1">
    <citation type="submission" date="2022-03" db="EMBL/GenBank/DDBJ databases">
        <authorList>
            <person name="Sayadi A."/>
        </authorList>
    </citation>
    <scope>NUCLEOTIDE SEQUENCE</scope>
</reference>
<feature type="transmembrane region" description="Helical" evidence="1">
    <location>
        <begin position="63"/>
        <end position="83"/>
    </location>
</feature>
<organism evidence="2 3">
    <name type="scientific">Acanthoscelides obtectus</name>
    <name type="common">Bean weevil</name>
    <name type="synonym">Bruchus obtectus</name>
    <dbReference type="NCBI Taxonomy" id="200917"/>
    <lineage>
        <taxon>Eukaryota</taxon>
        <taxon>Metazoa</taxon>
        <taxon>Ecdysozoa</taxon>
        <taxon>Arthropoda</taxon>
        <taxon>Hexapoda</taxon>
        <taxon>Insecta</taxon>
        <taxon>Pterygota</taxon>
        <taxon>Neoptera</taxon>
        <taxon>Endopterygota</taxon>
        <taxon>Coleoptera</taxon>
        <taxon>Polyphaga</taxon>
        <taxon>Cucujiformia</taxon>
        <taxon>Chrysomeloidea</taxon>
        <taxon>Chrysomelidae</taxon>
        <taxon>Bruchinae</taxon>
        <taxon>Bruchini</taxon>
        <taxon>Acanthoscelides</taxon>
    </lineage>
</organism>
<keyword evidence="1" id="KW-0472">Membrane</keyword>
<accession>A0A9P0QDZ9</accession>
<keyword evidence="1" id="KW-1133">Transmembrane helix</keyword>
<sequence>MENDAGRYGRRMTFKTPLLPEARLEWETENSCLYNKVQQTEYPPIFARQSWTKGVLEKDMQMYFKPSETIALLLILIIFRIVLSLDPKVNVGNTKHERS</sequence>
<evidence type="ECO:0000256" key="1">
    <source>
        <dbReference type="SAM" id="Phobius"/>
    </source>
</evidence>
<dbReference type="EMBL" id="CAKOFQ010009590">
    <property type="protein sequence ID" value="CAH2018067.1"/>
    <property type="molecule type" value="Genomic_DNA"/>
</dbReference>
<proteinExistence type="predicted"/>
<comment type="caution">
    <text evidence="2">The sequence shown here is derived from an EMBL/GenBank/DDBJ whole genome shotgun (WGS) entry which is preliminary data.</text>
</comment>
<dbReference type="OrthoDB" id="6770229at2759"/>